<evidence type="ECO:0000256" key="16">
    <source>
        <dbReference type="ARBA" id="ARBA00022840"/>
    </source>
</evidence>
<evidence type="ECO:0000256" key="17">
    <source>
        <dbReference type="ARBA" id="ARBA00022857"/>
    </source>
</evidence>
<keyword evidence="30" id="KW-1185">Reference proteome</keyword>
<dbReference type="CDD" id="cd04922">
    <property type="entry name" value="ACT_AKi-HSDH-ThrA_2"/>
    <property type="match status" value="1"/>
</dbReference>
<dbReference type="InterPro" id="IPR045865">
    <property type="entry name" value="ACT-like_dom_sf"/>
</dbReference>
<dbReference type="Gene3D" id="3.30.2130.10">
    <property type="entry name" value="VC0802-like"/>
    <property type="match status" value="1"/>
</dbReference>
<dbReference type="PROSITE" id="PS51671">
    <property type="entry name" value="ACT"/>
    <property type="match status" value="1"/>
</dbReference>
<keyword evidence="21" id="KW-0457">Lysine biosynthesis</keyword>
<dbReference type="OrthoDB" id="9799110at2"/>
<evidence type="ECO:0000256" key="13">
    <source>
        <dbReference type="ARBA" id="ARBA00022723"/>
    </source>
</evidence>
<comment type="pathway">
    <text evidence="6">Amino-acid biosynthesis; L-threonine biosynthesis; L-threonine from L-aspartate: step 1/5.</text>
</comment>
<dbReference type="UniPathway" id="UPA00050">
    <property type="reaction ID" value="UER00063"/>
</dbReference>
<comment type="catalytic activity">
    <reaction evidence="27">
        <text>L-homoserine + NAD(+) = L-aspartate 4-semialdehyde + NADH + H(+)</text>
        <dbReference type="Rhea" id="RHEA:15757"/>
        <dbReference type="ChEBI" id="CHEBI:15378"/>
        <dbReference type="ChEBI" id="CHEBI:57476"/>
        <dbReference type="ChEBI" id="CHEBI:57540"/>
        <dbReference type="ChEBI" id="CHEBI:57945"/>
        <dbReference type="ChEBI" id="CHEBI:537519"/>
        <dbReference type="EC" id="1.1.1.3"/>
    </reaction>
    <physiologicalReaction direction="right-to-left" evidence="27">
        <dbReference type="Rhea" id="RHEA:15759"/>
    </physiologicalReaction>
</comment>
<keyword evidence="10" id="KW-0028">Amino-acid biosynthesis</keyword>
<evidence type="ECO:0000313" key="30">
    <source>
        <dbReference type="Proteomes" id="UP000276309"/>
    </source>
</evidence>
<dbReference type="UniPathway" id="UPA00051">
    <property type="reaction ID" value="UER00462"/>
</dbReference>
<dbReference type="FunFam" id="3.30.360.10:FF:000006">
    <property type="entry name" value="Bifunctional aspartokinase/homoserine dehydrogenase"/>
    <property type="match status" value="1"/>
</dbReference>
<comment type="subunit">
    <text evidence="9">Homotetramer.</text>
</comment>
<gene>
    <name evidence="29" type="ORF">D1013_08150</name>
</gene>
<evidence type="ECO:0000256" key="5">
    <source>
        <dbReference type="ARBA" id="ARBA00005062"/>
    </source>
</evidence>
<dbReference type="PANTHER" id="PTHR43070">
    <property type="match status" value="1"/>
</dbReference>
<keyword evidence="16" id="KW-0067">ATP-binding</keyword>
<reference evidence="29 30" key="1">
    <citation type="submission" date="2018-08" db="EMBL/GenBank/DDBJ databases">
        <title>The reduced genetic potential of extracellular carbohydrate catabolism in Euzebyella marina RN62, a Flavobacteriia bacterium isolated from the hadal water.</title>
        <authorList>
            <person name="Xue C."/>
        </authorList>
    </citation>
    <scope>NUCLEOTIDE SEQUENCE [LARGE SCALE GENOMIC DNA]</scope>
    <source>
        <strain evidence="29 30">RN62</strain>
    </source>
</reference>
<dbReference type="EC" id="2.7.2.4" evidence="29"/>
<evidence type="ECO:0000256" key="7">
    <source>
        <dbReference type="ARBA" id="ARBA00007952"/>
    </source>
</evidence>
<comment type="similarity">
    <text evidence="8">In the N-terminal section; belongs to the aspartokinase family.</text>
</comment>
<comment type="pathway">
    <text evidence="2">Amino-acid biosynthesis; L-lysine biosynthesis via DAP pathway; (S)-tetrahydrodipicolinate from L-aspartate: step 1/4.</text>
</comment>
<dbReference type="Proteomes" id="UP000276309">
    <property type="component" value="Chromosome"/>
</dbReference>
<evidence type="ECO:0000256" key="26">
    <source>
        <dbReference type="ARBA" id="ARBA00048841"/>
    </source>
</evidence>
<dbReference type="EC" id="1.1.1.3" evidence="29"/>
<keyword evidence="18 29" id="KW-0560">Oxidoreductase</keyword>
<dbReference type="GO" id="GO:0009088">
    <property type="term" value="P:threonine biosynthetic process"/>
    <property type="evidence" value="ECO:0007669"/>
    <property type="project" value="UniProtKB-UniPathway"/>
</dbReference>
<dbReference type="InterPro" id="IPR042199">
    <property type="entry name" value="AsparK_Bifunc_asparK/hSer_DH"/>
</dbReference>
<dbReference type="FunFam" id="3.40.50.720:FF:000083">
    <property type="entry name" value="Bifunctional aspartokinase/homoserine dehydrogenase"/>
    <property type="match status" value="1"/>
</dbReference>
<keyword evidence="15 29" id="KW-0418">Kinase</keyword>
<dbReference type="GO" id="GO:0005524">
    <property type="term" value="F:ATP binding"/>
    <property type="evidence" value="ECO:0007669"/>
    <property type="project" value="UniProtKB-KW"/>
</dbReference>
<dbReference type="GO" id="GO:0050661">
    <property type="term" value="F:NADP binding"/>
    <property type="evidence" value="ECO:0007669"/>
    <property type="project" value="InterPro"/>
</dbReference>
<dbReference type="RefSeq" id="WP_121848361.1">
    <property type="nucleotide sequence ID" value="NZ_CP032050.1"/>
</dbReference>
<proteinExistence type="inferred from homology"/>
<evidence type="ECO:0000259" key="28">
    <source>
        <dbReference type="PROSITE" id="PS51671"/>
    </source>
</evidence>
<dbReference type="SUPFAM" id="SSF51735">
    <property type="entry name" value="NAD(P)-binding Rossmann-fold domains"/>
    <property type="match status" value="1"/>
</dbReference>
<keyword evidence="14" id="KW-0547">Nucleotide-binding</keyword>
<evidence type="ECO:0000256" key="8">
    <source>
        <dbReference type="ARBA" id="ARBA00010046"/>
    </source>
</evidence>
<dbReference type="InterPro" id="IPR036393">
    <property type="entry name" value="AceGlu_kinase-like_sf"/>
</dbReference>
<evidence type="ECO:0000256" key="23">
    <source>
        <dbReference type="ARBA" id="ARBA00023268"/>
    </source>
</evidence>
<comment type="pathway">
    <text evidence="3">Amino-acid biosynthesis; L-methionine biosynthesis via de novo pathway; L-homoserine from L-aspartate: step 1/3.</text>
</comment>
<keyword evidence="20" id="KW-0915">Sodium</keyword>
<dbReference type="InterPro" id="IPR054352">
    <property type="entry name" value="ACT_Aspartokinase"/>
</dbReference>
<dbReference type="Gene3D" id="3.30.360.10">
    <property type="entry name" value="Dihydrodipicolinate Reductase, domain 2"/>
    <property type="match status" value="1"/>
</dbReference>
<dbReference type="PROSITE" id="PS00324">
    <property type="entry name" value="ASPARTOKINASE"/>
    <property type="match status" value="1"/>
</dbReference>
<dbReference type="Pfam" id="PF03447">
    <property type="entry name" value="NAD_binding_3"/>
    <property type="match status" value="1"/>
</dbReference>
<dbReference type="Pfam" id="PF00742">
    <property type="entry name" value="Homoserine_dh"/>
    <property type="match status" value="1"/>
</dbReference>
<comment type="pathway">
    <text evidence="5">Amino-acid biosynthesis; L-methionine biosynthesis via de novo pathway; L-homoserine from L-aspartate: step 3/3.</text>
</comment>
<dbReference type="InterPro" id="IPR018042">
    <property type="entry name" value="Aspartate_kinase_CS"/>
</dbReference>
<dbReference type="InterPro" id="IPR001341">
    <property type="entry name" value="Asp_kinase"/>
</dbReference>
<dbReference type="FunFam" id="3.30.2130.10:FF:000001">
    <property type="entry name" value="Bifunctional aspartokinase/homoserine dehydrogenase"/>
    <property type="match status" value="1"/>
</dbReference>
<keyword evidence="23" id="KW-0511">Multifunctional enzyme</keyword>
<dbReference type="PIRSF" id="PIRSF000727">
    <property type="entry name" value="ThrA"/>
    <property type="match status" value="1"/>
</dbReference>
<dbReference type="GO" id="GO:0009090">
    <property type="term" value="P:homoserine biosynthetic process"/>
    <property type="evidence" value="ECO:0007669"/>
    <property type="project" value="UniProtKB-ARBA"/>
</dbReference>
<comment type="similarity">
    <text evidence="7">In the C-terminal section; belongs to the homoserine dehydrogenase family.</text>
</comment>
<dbReference type="InterPro" id="IPR036291">
    <property type="entry name" value="NAD(P)-bd_dom_sf"/>
</dbReference>
<organism evidence="29 30">
    <name type="scientific">Euzebyella marina</name>
    <dbReference type="NCBI Taxonomy" id="1761453"/>
    <lineage>
        <taxon>Bacteria</taxon>
        <taxon>Pseudomonadati</taxon>
        <taxon>Bacteroidota</taxon>
        <taxon>Flavobacteriia</taxon>
        <taxon>Flavobacteriales</taxon>
        <taxon>Flavobacteriaceae</taxon>
        <taxon>Euzebyella</taxon>
    </lineage>
</organism>
<evidence type="ECO:0000256" key="2">
    <source>
        <dbReference type="ARBA" id="ARBA00004766"/>
    </source>
</evidence>
<dbReference type="UniPathway" id="UPA00034">
    <property type="reaction ID" value="UER00015"/>
</dbReference>
<evidence type="ECO:0000256" key="12">
    <source>
        <dbReference type="ARBA" id="ARBA00022697"/>
    </source>
</evidence>
<dbReference type="InterPro" id="IPR011147">
    <property type="entry name" value="Bifunc_Aspkin/hSer_DH"/>
</dbReference>
<dbReference type="NCBIfam" id="TIGR00657">
    <property type="entry name" value="asp_kinases"/>
    <property type="match status" value="1"/>
</dbReference>
<keyword evidence="22" id="KW-0486">Methionine biosynthesis</keyword>
<evidence type="ECO:0000256" key="15">
    <source>
        <dbReference type="ARBA" id="ARBA00022777"/>
    </source>
</evidence>
<comment type="pathway">
    <text evidence="4">Amino-acid biosynthesis; L-threonine biosynthesis; L-threonine from L-aspartate: step 3/5.</text>
</comment>
<evidence type="ECO:0000256" key="11">
    <source>
        <dbReference type="ARBA" id="ARBA00022679"/>
    </source>
</evidence>
<comment type="cofactor">
    <cofactor evidence="1">
        <name>a metal cation</name>
        <dbReference type="ChEBI" id="CHEBI:25213"/>
    </cofactor>
</comment>
<dbReference type="Pfam" id="PF00696">
    <property type="entry name" value="AA_kinase"/>
    <property type="match status" value="1"/>
</dbReference>
<dbReference type="Gene3D" id="3.40.50.720">
    <property type="entry name" value="NAD(P)-binding Rossmann-like Domain"/>
    <property type="match status" value="1"/>
</dbReference>
<dbReference type="InterPro" id="IPR001342">
    <property type="entry name" value="HDH_cat"/>
</dbReference>
<dbReference type="GO" id="GO:0009089">
    <property type="term" value="P:lysine biosynthetic process via diaminopimelate"/>
    <property type="evidence" value="ECO:0007669"/>
    <property type="project" value="UniProtKB-UniPathway"/>
</dbReference>
<dbReference type="GO" id="GO:0004072">
    <property type="term" value="F:aspartate kinase activity"/>
    <property type="evidence" value="ECO:0007669"/>
    <property type="project" value="UniProtKB-EC"/>
</dbReference>
<dbReference type="EMBL" id="CP032050">
    <property type="protein sequence ID" value="AYN67340.1"/>
    <property type="molecule type" value="Genomic_DNA"/>
</dbReference>
<dbReference type="NCBIfam" id="NF006959">
    <property type="entry name" value="PRK09436.1"/>
    <property type="match status" value="1"/>
</dbReference>
<evidence type="ECO:0000313" key="29">
    <source>
        <dbReference type="EMBL" id="AYN67340.1"/>
    </source>
</evidence>
<dbReference type="InterPro" id="IPR001048">
    <property type="entry name" value="Asp/Glu/Uridylate_kinase"/>
</dbReference>
<comment type="catalytic activity">
    <reaction evidence="26">
        <text>L-homoserine + NADP(+) = L-aspartate 4-semialdehyde + NADPH + H(+)</text>
        <dbReference type="Rhea" id="RHEA:15761"/>
        <dbReference type="ChEBI" id="CHEBI:15378"/>
        <dbReference type="ChEBI" id="CHEBI:57476"/>
        <dbReference type="ChEBI" id="CHEBI:57783"/>
        <dbReference type="ChEBI" id="CHEBI:58349"/>
        <dbReference type="ChEBI" id="CHEBI:537519"/>
        <dbReference type="EC" id="1.1.1.3"/>
    </reaction>
    <physiologicalReaction direction="right-to-left" evidence="26">
        <dbReference type="Rhea" id="RHEA:15763"/>
    </physiologicalReaction>
</comment>
<keyword evidence="19" id="KW-0520">NAD</keyword>
<evidence type="ECO:0000256" key="4">
    <source>
        <dbReference type="ARBA" id="ARBA00005056"/>
    </source>
</evidence>
<evidence type="ECO:0000256" key="22">
    <source>
        <dbReference type="ARBA" id="ARBA00023167"/>
    </source>
</evidence>
<keyword evidence="17" id="KW-0521">NADP</keyword>
<dbReference type="GO" id="GO:0004412">
    <property type="term" value="F:homoserine dehydrogenase activity"/>
    <property type="evidence" value="ECO:0007669"/>
    <property type="project" value="UniProtKB-EC"/>
</dbReference>
<dbReference type="InterPro" id="IPR019811">
    <property type="entry name" value="HDH_CS"/>
</dbReference>
<evidence type="ECO:0000256" key="18">
    <source>
        <dbReference type="ARBA" id="ARBA00023002"/>
    </source>
</evidence>
<evidence type="ECO:0000256" key="27">
    <source>
        <dbReference type="ARBA" id="ARBA00049031"/>
    </source>
</evidence>
<evidence type="ECO:0000256" key="21">
    <source>
        <dbReference type="ARBA" id="ARBA00023154"/>
    </source>
</evidence>
<evidence type="ECO:0000256" key="14">
    <source>
        <dbReference type="ARBA" id="ARBA00022741"/>
    </source>
</evidence>
<keyword evidence="13" id="KW-0479">Metal-binding</keyword>
<dbReference type="Gene3D" id="1.20.120.1320">
    <property type="entry name" value="Aspartokinase, catalytic domain"/>
    <property type="match status" value="1"/>
</dbReference>
<sequence length="814" mass="89027">MKVLKFGGTSVANATNINLVKEIVAHSGSNKIVVVVSALGGITDLLLDAAHLASSQSEGYQSVFKEIEDRHLSTVKELININSQSKVLSKVKSELNSLETLLEGAFLIGEITPRLSDKIVSYGELLSSYIISEYFVESGLDCAYVDSRTLIKTDDHNEKASVNFKLTNQNCQEHFAEAKSTVSVMGGFIASSEKGNSTTLGRGGSDYTAAIVAAALDAAVLEIYTDVSGMYTANPKLVKQAKAIPHISYEEAMELSHFGAKVLYPPTIQPVLSKGISIHIKNTFEPNNAGTLITKNKNEKGKTVRGITHVGNMALLSLEGPGMVGIPGISKRFFEVLSQHDISVVFITQASSEHSICVGISANDIEKAVEIVNEAFEVEIERGKIKPAIAETELAIIALVGDNMKKHQGLSGKMFSTLGRNNVNIRAIAQGASERNISAVINEGDVKKALNALHEEFFEENVKQLNLFVMGVGNVGSKFLEQIRQQRSYLKEKLKLNIRVIGISNSRTMHFDENGISLSDWQNKLNSGEKANKSKFYEHVQKLNFRNSIFVDNTASSEVASTYSSYLGNSISVVTCNKIACSSEFDNYQNLKDLAREYNAPFLFETNVGAGLPIIDTLKHLIASGDKVLKIQAVLSGSLNFVFNNFNDQTTFHDIVKQAQEEGYTEPDPKIDLSGIDVMRKILILARESGNRLEIDDIKNNSFLPEESLNTDNNDDFFASLKKYESSFQEMFAKASAASSKLKYVAQYENGQASVGLQEIPKGHDFYNLEGSDNIVLFYTERYPNQPMIIKGAGAGADVTASGIFADIIRIGNF</sequence>
<keyword evidence="11 29" id="KW-0808">Transferase</keyword>
<evidence type="ECO:0000256" key="20">
    <source>
        <dbReference type="ARBA" id="ARBA00023053"/>
    </source>
</evidence>
<name>A0A3G2L4Z9_9FLAO</name>
<dbReference type="AlphaFoldDB" id="A0A3G2L4Z9"/>
<dbReference type="SUPFAM" id="SSF53633">
    <property type="entry name" value="Carbamate kinase-like"/>
    <property type="match status" value="1"/>
</dbReference>
<dbReference type="CDD" id="cd04243">
    <property type="entry name" value="AAK_AK-HSDH-like"/>
    <property type="match status" value="1"/>
</dbReference>
<evidence type="ECO:0000256" key="10">
    <source>
        <dbReference type="ARBA" id="ARBA00022605"/>
    </source>
</evidence>
<dbReference type="Pfam" id="PF22468">
    <property type="entry name" value="ACT_9"/>
    <property type="match status" value="2"/>
</dbReference>
<evidence type="ECO:0000256" key="9">
    <source>
        <dbReference type="ARBA" id="ARBA00011881"/>
    </source>
</evidence>
<dbReference type="SUPFAM" id="SSF55021">
    <property type="entry name" value="ACT-like"/>
    <property type="match status" value="2"/>
</dbReference>
<evidence type="ECO:0000256" key="19">
    <source>
        <dbReference type="ARBA" id="ARBA00023027"/>
    </source>
</evidence>
<dbReference type="CDD" id="cd04921">
    <property type="entry name" value="ACT_AKi-HSDH-ThrA-like_1"/>
    <property type="match status" value="1"/>
</dbReference>
<evidence type="ECO:0000256" key="6">
    <source>
        <dbReference type="ARBA" id="ARBA00005139"/>
    </source>
</evidence>
<dbReference type="PROSITE" id="PS01042">
    <property type="entry name" value="HOMOSER_DHGENASE"/>
    <property type="match status" value="1"/>
</dbReference>
<evidence type="ECO:0000256" key="24">
    <source>
        <dbReference type="ARBA" id="ARBA00044938"/>
    </source>
</evidence>
<dbReference type="Gene3D" id="3.40.1160.10">
    <property type="entry name" value="Acetylglutamate kinase-like"/>
    <property type="match status" value="1"/>
</dbReference>
<dbReference type="InterPro" id="IPR002912">
    <property type="entry name" value="ACT_dom"/>
</dbReference>
<accession>A0A3G2L4Z9</accession>
<keyword evidence="12" id="KW-0791">Threonine biosynthesis</keyword>
<dbReference type="PANTHER" id="PTHR43070:SF5">
    <property type="entry name" value="HOMOSERINE DEHYDROGENASE"/>
    <property type="match status" value="1"/>
</dbReference>
<dbReference type="GO" id="GO:0009086">
    <property type="term" value="P:methionine biosynthetic process"/>
    <property type="evidence" value="ECO:0007669"/>
    <property type="project" value="UniProtKB-KW"/>
</dbReference>
<dbReference type="KEGG" id="emar:D1013_08150"/>
<protein>
    <submittedName>
        <fullName evidence="29">Bifunctional aspartate kinase/homoserine dehydrogenase I</fullName>
        <ecNumber evidence="29">1.1.1.3</ecNumber>
        <ecNumber evidence="29">2.7.2.4</ecNumber>
    </submittedName>
</protein>
<comment type="catalytic activity">
    <reaction evidence="25">
        <text>L-aspartate + ATP = 4-phospho-L-aspartate + ADP</text>
        <dbReference type="Rhea" id="RHEA:23776"/>
        <dbReference type="ChEBI" id="CHEBI:29991"/>
        <dbReference type="ChEBI" id="CHEBI:30616"/>
        <dbReference type="ChEBI" id="CHEBI:57535"/>
        <dbReference type="ChEBI" id="CHEBI:456216"/>
        <dbReference type="EC" id="2.7.2.4"/>
    </reaction>
    <physiologicalReaction direction="left-to-right" evidence="25">
        <dbReference type="Rhea" id="RHEA:23777"/>
    </physiologicalReaction>
</comment>
<feature type="domain" description="ACT" evidence="28">
    <location>
        <begin position="399"/>
        <end position="477"/>
    </location>
</feature>
<evidence type="ECO:0000256" key="1">
    <source>
        <dbReference type="ARBA" id="ARBA00001920"/>
    </source>
</evidence>
<comment type="function">
    <text evidence="24">Bifunctional aspartate kinase and homoserine dehydrogenase that catalyzes the first and the third steps toward the synthesis of lysine, methionine and threonine from aspartate.</text>
</comment>
<dbReference type="GO" id="GO:0046872">
    <property type="term" value="F:metal ion binding"/>
    <property type="evidence" value="ECO:0007669"/>
    <property type="project" value="UniProtKB-KW"/>
</dbReference>
<evidence type="ECO:0000256" key="25">
    <source>
        <dbReference type="ARBA" id="ARBA00048561"/>
    </source>
</evidence>
<dbReference type="InterPro" id="IPR005106">
    <property type="entry name" value="Asp/hSer_DH_NAD-bd"/>
</dbReference>
<evidence type="ECO:0000256" key="3">
    <source>
        <dbReference type="ARBA" id="ARBA00004986"/>
    </source>
</evidence>
<dbReference type="InterPro" id="IPR049638">
    <property type="entry name" value="AK-HD"/>
</dbReference>
<dbReference type="SUPFAM" id="SSF55347">
    <property type="entry name" value="Glyceraldehyde-3-phosphate dehydrogenase-like, C-terminal domain"/>
    <property type="match status" value="1"/>
</dbReference>